<proteinExistence type="predicted"/>
<sequence>MSWAVWALYFFWARSS</sequence>
<protein>
    <submittedName>
        <fullName evidence="1">Uncharacterized protein</fullName>
    </submittedName>
</protein>
<name>A0A0B0N6N0_GOSAR</name>
<accession>A0A0B0N6N0</accession>
<dbReference type="EMBL" id="JRRC01495008">
    <property type="protein sequence ID" value="KHG08312.1"/>
    <property type="molecule type" value="Genomic_DNA"/>
</dbReference>
<dbReference type="Proteomes" id="UP000032142">
    <property type="component" value="Unassembled WGS sequence"/>
</dbReference>
<comment type="caution">
    <text evidence="1">The sequence shown here is derived from an EMBL/GenBank/DDBJ whole genome shotgun (WGS) entry which is preliminary data.</text>
</comment>
<gene>
    <name evidence="1" type="ORF">F383_13742</name>
</gene>
<keyword evidence="2" id="KW-1185">Reference proteome</keyword>
<reference evidence="2" key="1">
    <citation type="submission" date="2014-09" db="EMBL/GenBank/DDBJ databases">
        <authorList>
            <person name="Mudge J."/>
            <person name="Ramaraj T."/>
            <person name="Lindquist I.E."/>
            <person name="Bharti A.K."/>
            <person name="Sundararajan A."/>
            <person name="Cameron C.T."/>
            <person name="Woodward J.E."/>
            <person name="May G.D."/>
            <person name="Brubaker C."/>
            <person name="Broadhvest J."/>
            <person name="Wilkins T.A."/>
        </authorList>
    </citation>
    <scope>NUCLEOTIDE SEQUENCE</scope>
    <source>
        <strain evidence="2">cv. AKA8401</strain>
    </source>
</reference>
<organism evidence="1 2">
    <name type="scientific">Gossypium arboreum</name>
    <name type="common">Tree cotton</name>
    <name type="synonym">Gossypium nanking</name>
    <dbReference type="NCBI Taxonomy" id="29729"/>
    <lineage>
        <taxon>Eukaryota</taxon>
        <taxon>Viridiplantae</taxon>
        <taxon>Streptophyta</taxon>
        <taxon>Embryophyta</taxon>
        <taxon>Tracheophyta</taxon>
        <taxon>Spermatophyta</taxon>
        <taxon>Magnoliopsida</taxon>
        <taxon>eudicotyledons</taxon>
        <taxon>Gunneridae</taxon>
        <taxon>Pentapetalae</taxon>
        <taxon>rosids</taxon>
        <taxon>malvids</taxon>
        <taxon>Malvales</taxon>
        <taxon>Malvaceae</taxon>
        <taxon>Malvoideae</taxon>
        <taxon>Gossypium</taxon>
    </lineage>
</organism>
<evidence type="ECO:0000313" key="1">
    <source>
        <dbReference type="EMBL" id="KHG08312.1"/>
    </source>
</evidence>
<dbReference type="AlphaFoldDB" id="A0A0B0N6N0"/>
<evidence type="ECO:0000313" key="2">
    <source>
        <dbReference type="Proteomes" id="UP000032142"/>
    </source>
</evidence>